<accession>A0AAV5LBI6</accession>
<evidence type="ECO:0000256" key="1">
    <source>
        <dbReference type="SAM" id="MobiDB-lite"/>
    </source>
</evidence>
<dbReference type="Pfam" id="PF07727">
    <property type="entry name" value="RVT_2"/>
    <property type="match status" value="1"/>
</dbReference>
<dbReference type="Pfam" id="PF14244">
    <property type="entry name" value="Retrotran_gag_3"/>
    <property type="match status" value="1"/>
</dbReference>
<dbReference type="SUPFAM" id="SSF56672">
    <property type="entry name" value="DNA/RNA polymerases"/>
    <property type="match status" value="1"/>
</dbReference>
<dbReference type="PANTHER" id="PTHR37610">
    <property type="entry name" value="CCHC-TYPE DOMAIN-CONTAINING PROTEIN"/>
    <property type="match status" value="1"/>
</dbReference>
<feature type="compositionally biased region" description="Polar residues" evidence="1">
    <location>
        <begin position="1"/>
        <end position="14"/>
    </location>
</feature>
<dbReference type="InterPro" id="IPR029472">
    <property type="entry name" value="Copia-like_N"/>
</dbReference>
<evidence type="ECO:0000313" key="4">
    <source>
        <dbReference type="EMBL" id="GKV34473.1"/>
    </source>
</evidence>
<feature type="domain" description="Reverse transcriptase Ty1/copia-type" evidence="2">
    <location>
        <begin position="493"/>
        <end position="735"/>
    </location>
</feature>
<dbReference type="PANTHER" id="PTHR37610:SF97">
    <property type="entry name" value="RETROTRANSPOSON GAG DOMAIN-CONTAINING PROTEIN"/>
    <property type="match status" value="1"/>
</dbReference>
<sequence>MASEDTTTKANPKTTGGVREALKSGDPDSPYYLHPSDDPRRILVTSPLTGENYHTWKRALQNALYAKNKMGFVDGTLRRPEIDSPNYASWKKCNSMVLSWILNTISKELHDSVAYADSVREVWNDLQERFSKGNTTRVYELKLELATMVQQDRSVAAYFTKLKPIWDELHAYEPTPVCVCGCTCGAAKEYTKACETEKVHQFLMGLNDNFSTIRSQILNLEPLPSLNKVYAMATKEERQQAITASRGPVIEATALVARSSMSGRLNNPGKARCDHCKKVGHTKDRCYEIIGYPSSWKIGGTKTKGKGDGQRSQSHGRELIFAAKANHDPTRTDGNQNQSPLTRLTKEYGASDHMTPNLSRLIETIPYVALVHIPDGTSLHVSHIGKAKLAQDLTLDNDLTSRKLIGMGKLHEGIYYCEFGHVAAASRIPFHSANSGILYPLSNHLSYDSFSRKHSTYLAAITSVDEPKSFYQAIKNEKWREAMRKEITALEQNGTWTLEQLPAGKKVIDSKWVYKIKYKPDGTVERYKARLVAKGFTQVEGLDYHETYAPVAKLVTIRLLLAITAIKHWELHQLDVNNAFLQGDLHEEVYMKIPQGFTCKDGSVVCQLRKSLYGLKQASRNWFEKFTQSLKAAGFVQSRADYSLFTSSKGQSFVAVLIYVDDIIITGNDTARIQALKQYLHTRFSIKDLGPLKYFLGIEVIRTREGIVLSQRKYALDILHETGVIGARPSHSPMEQNHHLSSATGPLHTDPAQYKRLIGRLLYLTITRPDICYSVGLLTQFMQNPRQEHHEVAMRVLRDITGCPITRRSTTGYFISLGNSPISWKSKKQAIVSRSSAEAEYRAMAMTLSELIWLKSLLSNLCIPHEQPMTLYCDNQAAIHIANNPVFHERTKHIEIDCHFIRERLQARELVTRHVMSKQQPADIFTKALGREHFASLLSKLGIRDVHAPT</sequence>
<dbReference type="EMBL" id="BPVZ01000105">
    <property type="protein sequence ID" value="GKV34473.1"/>
    <property type="molecule type" value="Genomic_DNA"/>
</dbReference>
<reference evidence="4 5" key="1">
    <citation type="journal article" date="2021" name="Commun. Biol.">
        <title>The genome of Shorea leprosula (Dipterocarpaceae) highlights the ecological relevance of drought in aseasonal tropical rainforests.</title>
        <authorList>
            <person name="Ng K.K.S."/>
            <person name="Kobayashi M.J."/>
            <person name="Fawcett J.A."/>
            <person name="Hatakeyama M."/>
            <person name="Paape T."/>
            <person name="Ng C.H."/>
            <person name="Ang C.C."/>
            <person name="Tnah L.H."/>
            <person name="Lee C.T."/>
            <person name="Nishiyama T."/>
            <person name="Sese J."/>
            <person name="O'Brien M.J."/>
            <person name="Copetti D."/>
            <person name="Mohd Noor M.I."/>
            <person name="Ong R.C."/>
            <person name="Putra M."/>
            <person name="Sireger I.Z."/>
            <person name="Indrioko S."/>
            <person name="Kosugi Y."/>
            <person name="Izuno A."/>
            <person name="Isagi Y."/>
            <person name="Lee S.L."/>
            <person name="Shimizu K.K."/>
        </authorList>
    </citation>
    <scope>NUCLEOTIDE SEQUENCE [LARGE SCALE GENOMIC DNA]</scope>
    <source>
        <strain evidence="4">214</strain>
    </source>
</reference>
<evidence type="ECO:0000313" key="5">
    <source>
        <dbReference type="Proteomes" id="UP001054252"/>
    </source>
</evidence>
<protein>
    <submittedName>
        <fullName evidence="4">Uncharacterized protein</fullName>
    </submittedName>
</protein>
<organism evidence="4 5">
    <name type="scientific">Rubroshorea leprosula</name>
    <dbReference type="NCBI Taxonomy" id="152421"/>
    <lineage>
        <taxon>Eukaryota</taxon>
        <taxon>Viridiplantae</taxon>
        <taxon>Streptophyta</taxon>
        <taxon>Embryophyta</taxon>
        <taxon>Tracheophyta</taxon>
        <taxon>Spermatophyta</taxon>
        <taxon>Magnoliopsida</taxon>
        <taxon>eudicotyledons</taxon>
        <taxon>Gunneridae</taxon>
        <taxon>Pentapetalae</taxon>
        <taxon>rosids</taxon>
        <taxon>malvids</taxon>
        <taxon>Malvales</taxon>
        <taxon>Dipterocarpaceae</taxon>
        <taxon>Rubroshorea</taxon>
    </lineage>
</organism>
<proteinExistence type="predicted"/>
<evidence type="ECO:0000259" key="3">
    <source>
        <dbReference type="Pfam" id="PF14244"/>
    </source>
</evidence>
<dbReference type="InterPro" id="IPR043502">
    <property type="entry name" value="DNA/RNA_pol_sf"/>
</dbReference>
<gene>
    <name evidence="4" type="ORF">SLEP1_g42845</name>
</gene>
<dbReference type="InterPro" id="IPR013103">
    <property type="entry name" value="RVT_2"/>
</dbReference>
<keyword evidence="5" id="KW-1185">Reference proteome</keyword>
<evidence type="ECO:0000259" key="2">
    <source>
        <dbReference type="Pfam" id="PF07727"/>
    </source>
</evidence>
<dbReference type="AlphaFoldDB" id="A0AAV5LBI6"/>
<dbReference type="Proteomes" id="UP001054252">
    <property type="component" value="Unassembled WGS sequence"/>
</dbReference>
<feature type="region of interest" description="Disordered" evidence="1">
    <location>
        <begin position="1"/>
        <end position="37"/>
    </location>
</feature>
<feature type="domain" description="Retrotransposon Copia-like N-terminal" evidence="3">
    <location>
        <begin position="34"/>
        <end position="81"/>
    </location>
</feature>
<comment type="caution">
    <text evidence="4">The sequence shown here is derived from an EMBL/GenBank/DDBJ whole genome shotgun (WGS) entry which is preliminary data.</text>
</comment>
<dbReference type="CDD" id="cd09272">
    <property type="entry name" value="RNase_HI_RT_Ty1"/>
    <property type="match status" value="1"/>
</dbReference>
<name>A0AAV5LBI6_9ROSI</name>